<keyword evidence="3" id="KW-1185">Reference proteome</keyword>
<feature type="compositionally biased region" description="Basic and acidic residues" evidence="1">
    <location>
        <begin position="150"/>
        <end position="163"/>
    </location>
</feature>
<feature type="compositionally biased region" description="Low complexity" evidence="1">
    <location>
        <begin position="237"/>
        <end position="253"/>
    </location>
</feature>
<feature type="compositionally biased region" description="Basic and acidic residues" evidence="1">
    <location>
        <begin position="254"/>
        <end position="266"/>
    </location>
</feature>
<accession>A0ABS5H556</accession>
<proteinExistence type="predicted"/>
<dbReference type="InterPro" id="IPR050708">
    <property type="entry name" value="T6SS_VgrG/RHS"/>
</dbReference>
<organism evidence="2 3">
    <name type="scientific">Undibacterium rivi</name>
    <dbReference type="NCBI Taxonomy" id="2828729"/>
    <lineage>
        <taxon>Bacteria</taxon>
        <taxon>Pseudomonadati</taxon>
        <taxon>Pseudomonadota</taxon>
        <taxon>Betaproteobacteria</taxon>
        <taxon>Burkholderiales</taxon>
        <taxon>Oxalobacteraceae</taxon>
        <taxon>Undibacterium</taxon>
    </lineage>
</organism>
<dbReference type="EMBL" id="JAGSPK010000003">
    <property type="protein sequence ID" value="MBR7793219.1"/>
    <property type="molecule type" value="Genomic_DNA"/>
</dbReference>
<dbReference type="InterPro" id="IPR022385">
    <property type="entry name" value="Rhs_assc_core"/>
</dbReference>
<evidence type="ECO:0008006" key="4">
    <source>
        <dbReference type="Google" id="ProtNLM"/>
    </source>
</evidence>
<feature type="region of interest" description="Disordered" evidence="1">
    <location>
        <begin position="150"/>
        <end position="281"/>
    </location>
</feature>
<evidence type="ECO:0000313" key="2">
    <source>
        <dbReference type="EMBL" id="MBR7793219.1"/>
    </source>
</evidence>
<sequence length="301" mass="32195">MNGTVTPDSLDGQTDNKGYTGHEMLDDLDLVHMNGRVYEPLIGRFLSADPYVQDFYNGQSCNRYTYVLNNPTNLTDPTGYEWSEYMLVYGSVMDSKAAAGEGRVGMAIFHGVLAITDGATLGVGTLIKDGVKVLIKAEIKREAAEQLSKHGAEQAARATEKATAEQAAIQSEKAAGEGGASNRHKARLQPPSVPRILEVGSGAVGEGEAKKGGRNANKVSPVTEAEGPHSVMKRDAAGNTTNTATYNPNPKNPTGHDEVKRVDITGRAHTNANRTKVDTPHVHEAGVKDVRPALPEELPKR</sequence>
<reference evidence="2 3" key="1">
    <citation type="submission" date="2021-04" db="EMBL/GenBank/DDBJ databases">
        <title>novel species isolated from subtropical streams in China.</title>
        <authorList>
            <person name="Lu H."/>
        </authorList>
    </citation>
    <scope>NUCLEOTIDE SEQUENCE [LARGE SCALE GENOMIC DNA]</scope>
    <source>
        <strain evidence="2 3">FT147W</strain>
    </source>
</reference>
<dbReference type="PANTHER" id="PTHR32305">
    <property type="match status" value="1"/>
</dbReference>
<protein>
    <recommendedName>
        <fullName evidence="4">RHS repeat-associated core domain-containing protein</fullName>
    </recommendedName>
</protein>
<dbReference type="Gene3D" id="2.180.10.10">
    <property type="entry name" value="RHS repeat-associated core"/>
    <property type="match status" value="1"/>
</dbReference>
<comment type="caution">
    <text evidence="2">The sequence shown here is derived from an EMBL/GenBank/DDBJ whole genome shotgun (WGS) entry which is preliminary data.</text>
</comment>
<dbReference type="Proteomes" id="UP000682982">
    <property type="component" value="Unassembled WGS sequence"/>
</dbReference>
<dbReference type="PANTHER" id="PTHR32305:SF17">
    <property type="entry name" value="TRNA NUCLEASE WAPA"/>
    <property type="match status" value="1"/>
</dbReference>
<evidence type="ECO:0000313" key="3">
    <source>
        <dbReference type="Proteomes" id="UP000682982"/>
    </source>
</evidence>
<name>A0ABS5H556_9BURK</name>
<evidence type="ECO:0000256" key="1">
    <source>
        <dbReference type="SAM" id="MobiDB-lite"/>
    </source>
</evidence>
<dbReference type="NCBIfam" id="TIGR03696">
    <property type="entry name" value="Rhs_assc_core"/>
    <property type="match status" value="1"/>
</dbReference>
<gene>
    <name evidence="2" type="ORF">KDM87_11465</name>
</gene>